<organism evidence="3 4">
    <name type="scientific">Microbacterium dextranolyticum</name>
    <dbReference type="NCBI Taxonomy" id="36806"/>
    <lineage>
        <taxon>Bacteria</taxon>
        <taxon>Bacillati</taxon>
        <taxon>Actinomycetota</taxon>
        <taxon>Actinomycetes</taxon>
        <taxon>Micrococcales</taxon>
        <taxon>Microbacteriaceae</taxon>
        <taxon>Microbacterium</taxon>
    </lineage>
</organism>
<evidence type="ECO:0000313" key="3">
    <source>
        <dbReference type="EMBL" id="GLJ95698.1"/>
    </source>
</evidence>
<accession>A0A9W6HNE3</accession>
<keyword evidence="1" id="KW-0175">Coiled coil</keyword>
<reference evidence="3" key="1">
    <citation type="journal article" date="2014" name="Int. J. Syst. Evol. Microbiol.">
        <title>Complete genome sequence of Corynebacterium casei LMG S-19264T (=DSM 44701T), isolated from a smear-ripened cheese.</title>
        <authorList>
            <consortium name="US DOE Joint Genome Institute (JGI-PGF)"/>
            <person name="Walter F."/>
            <person name="Albersmeier A."/>
            <person name="Kalinowski J."/>
            <person name="Ruckert C."/>
        </authorList>
    </citation>
    <scope>NUCLEOTIDE SEQUENCE</scope>
    <source>
        <strain evidence="3">VKM Ac-1940</strain>
    </source>
</reference>
<dbReference type="InterPro" id="IPR026866">
    <property type="entry name" value="CR006_AAA"/>
</dbReference>
<sequence length="758" mass="82821">MLEQLTITGGACFGETPLVLKPLQRVNFFFGPNGSGKTTISRALDGSHEATASFVWHDSAPLAIKVYNRDFVSKVLRESSRIPGVFVIGDKSAEAETRLGQIEGDTGERAQAVDALGRANTSLAQAQTANSDAKAAFLQTAWDAYKAFTDANPSLKPAFTGTGGIGNSKQMLVDRLLALSANDEPVPVLADLTSNADAVFSRDSTVVGKLTSLPTFVLQDHEGYKLLGTRVVGSGTVTLSELVEQLGSSDWVATGRSFLHESNGVCPFCQQIAPANLVADLATMFDDHYAAQRAEIDAFKVDFEAWQALLTAAADAPSVASSGFVDKAAFHTARRKLDKVIASNAARLAKKITTPSEAVEFESVESALKAVNDVIAAANAGIDAHNKLVGSRRTERPLLVSRCWRYLAEVSLAGTIAAYEQKQESRDTGISSLQGKVKEATGKIAALDDEVRLLQRAVESTRPVIEQINGILERSGFTSFKIVESTSLPNGYMLSRGDGEVKEQSLSEGERTFIAFLYYFHLLDGRTEGADDAPRVLAVIDDPISSLDSDVLFVVGTLVRQLIRRAASGSDRIEQVLVLTHNVYFHKEIAHLRQGESSGGRTFFLIRKRPSTPSTVEPSRKNPVETEYGRLWAEVRRAIDGEQMNIIGLENILRRILESYFRVMGGGIWDEEITPLLNADERHIFQALFRWVNDGSHSVIEDAYYSPSPISQDLYLQVFARVFAVTKHEAHYQMMLYGKRSLEEQAESTSAQVKTAMQ</sequence>
<reference evidence="3" key="2">
    <citation type="submission" date="2023-01" db="EMBL/GenBank/DDBJ databases">
        <authorList>
            <person name="Sun Q."/>
            <person name="Evtushenko L."/>
        </authorList>
    </citation>
    <scope>NUCLEOTIDE SEQUENCE</scope>
    <source>
        <strain evidence="3">VKM Ac-1940</strain>
    </source>
</reference>
<keyword evidence="4" id="KW-1185">Reference proteome</keyword>
<evidence type="ECO:0000313" key="4">
    <source>
        <dbReference type="Proteomes" id="UP001142291"/>
    </source>
</evidence>
<dbReference type="Gene3D" id="3.40.50.300">
    <property type="entry name" value="P-loop containing nucleotide triphosphate hydrolases"/>
    <property type="match status" value="2"/>
</dbReference>
<dbReference type="RefSeq" id="WP_204963832.1">
    <property type="nucleotide sequence ID" value="NZ_BAAAUR010000001.1"/>
</dbReference>
<dbReference type="InterPro" id="IPR027417">
    <property type="entry name" value="P-loop_NTPase"/>
</dbReference>
<dbReference type="Proteomes" id="UP001142291">
    <property type="component" value="Unassembled WGS sequence"/>
</dbReference>
<proteinExistence type="predicted"/>
<dbReference type="Pfam" id="PF13166">
    <property type="entry name" value="AAA_13"/>
    <property type="match status" value="1"/>
</dbReference>
<evidence type="ECO:0000256" key="1">
    <source>
        <dbReference type="SAM" id="Coils"/>
    </source>
</evidence>
<evidence type="ECO:0000259" key="2">
    <source>
        <dbReference type="Pfam" id="PF13166"/>
    </source>
</evidence>
<protein>
    <recommendedName>
        <fullName evidence="2">Protein CR006 P-loop domain-containing protein</fullName>
    </recommendedName>
</protein>
<gene>
    <name evidence="3" type="ORF">GCM10017591_17610</name>
</gene>
<dbReference type="SUPFAM" id="SSF52540">
    <property type="entry name" value="P-loop containing nucleoside triphosphate hydrolases"/>
    <property type="match status" value="1"/>
</dbReference>
<dbReference type="EMBL" id="BSER01000009">
    <property type="protein sequence ID" value="GLJ95698.1"/>
    <property type="molecule type" value="Genomic_DNA"/>
</dbReference>
<comment type="caution">
    <text evidence="3">The sequence shown here is derived from an EMBL/GenBank/DDBJ whole genome shotgun (WGS) entry which is preliminary data.</text>
</comment>
<feature type="coiled-coil region" evidence="1">
    <location>
        <begin position="430"/>
        <end position="457"/>
    </location>
</feature>
<feature type="domain" description="Protein CR006 P-loop" evidence="2">
    <location>
        <begin position="12"/>
        <end position="723"/>
    </location>
</feature>
<name>A0A9W6HNE3_9MICO</name>
<dbReference type="AlphaFoldDB" id="A0A9W6HNE3"/>